<name>T0YTD2_9ZZZZ</name>
<evidence type="ECO:0000256" key="1">
    <source>
        <dbReference type="ARBA" id="ARBA00004141"/>
    </source>
</evidence>
<comment type="subcellular location">
    <subcellularLocation>
        <location evidence="1">Membrane</location>
        <topology evidence="1">Multi-pass membrane protein</topology>
    </subcellularLocation>
</comment>
<dbReference type="GO" id="GO:0022857">
    <property type="term" value="F:transmembrane transporter activity"/>
    <property type="evidence" value="ECO:0007669"/>
    <property type="project" value="InterPro"/>
</dbReference>
<evidence type="ECO:0000256" key="7">
    <source>
        <dbReference type="SAM" id="Phobius"/>
    </source>
</evidence>
<dbReference type="Pfam" id="PF07690">
    <property type="entry name" value="MFS_1"/>
    <property type="match status" value="1"/>
</dbReference>
<evidence type="ECO:0000256" key="3">
    <source>
        <dbReference type="ARBA" id="ARBA00022692"/>
    </source>
</evidence>
<dbReference type="InterPro" id="IPR036259">
    <property type="entry name" value="MFS_trans_sf"/>
</dbReference>
<feature type="transmembrane region" description="Helical" evidence="7">
    <location>
        <begin position="138"/>
        <end position="158"/>
    </location>
</feature>
<organism evidence="9">
    <name type="scientific">mine drainage metagenome</name>
    <dbReference type="NCBI Taxonomy" id="410659"/>
    <lineage>
        <taxon>unclassified sequences</taxon>
        <taxon>metagenomes</taxon>
        <taxon>ecological metagenomes</taxon>
    </lineage>
</organism>
<keyword evidence="5 7" id="KW-0472">Membrane</keyword>
<evidence type="ECO:0000256" key="2">
    <source>
        <dbReference type="ARBA" id="ARBA00022448"/>
    </source>
</evidence>
<evidence type="ECO:0000256" key="4">
    <source>
        <dbReference type="ARBA" id="ARBA00022989"/>
    </source>
</evidence>
<evidence type="ECO:0000256" key="5">
    <source>
        <dbReference type="ARBA" id="ARBA00023136"/>
    </source>
</evidence>
<accession>T0YTD2</accession>
<dbReference type="PANTHER" id="PTHR42718:SF9">
    <property type="entry name" value="MAJOR FACILITATOR SUPERFAMILY MULTIDRUG TRANSPORTER MFSC"/>
    <property type="match status" value="1"/>
</dbReference>
<reference evidence="9" key="2">
    <citation type="journal article" date="2014" name="ISME J.">
        <title>Microbial stratification in low pH oxic and suboxic macroscopic growths along an acid mine drainage.</title>
        <authorList>
            <person name="Mendez-Garcia C."/>
            <person name="Mesa V."/>
            <person name="Sprenger R.R."/>
            <person name="Richter M."/>
            <person name="Diez M.S."/>
            <person name="Solano J."/>
            <person name="Bargiela R."/>
            <person name="Golyshina O.V."/>
            <person name="Manteca A."/>
            <person name="Ramos J.L."/>
            <person name="Gallego J.R."/>
            <person name="Llorente I."/>
            <person name="Martins Dos Santos V.A."/>
            <person name="Jensen O.N."/>
            <person name="Pelaez A.I."/>
            <person name="Sanchez J."/>
            <person name="Ferrer M."/>
        </authorList>
    </citation>
    <scope>NUCLEOTIDE SEQUENCE</scope>
</reference>
<feature type="region of interest" description="Disordered" evidence="6">
    <location>
        <begin position="254"/>
        <end position="275"/>
    </location>
</feature>
<protein>
    <submittedName>
        <fullName evidence="9">Major facilitator superfamily MFS_1</fullName>
    </submittedName>
</protein>
<gene>
    <name evidence="9" type="ORF">B2A_12154</name>
</gene>
<dbReference type="PROSITE" id="PS50850">
    <property type="entry name" value="MFS"/>
    <property type="match status" value="1"/>
</dbReference>
<evidence type="ECO:0000313" key="9">
    <source>
        <dbReference type="EMBL" id="EQD36443.1"/>
    </source>
</evidence>
<sequence>GNLGPAGEATLVLVGSGLLVAFVALETRVPHPMFRLALFRNRAFAAGNLAILLNALARGAFTFVMVFYLQGPPLFLSPITAGLFLIPVSISLASVGPVSGFLSDRYGARLFATTGLLVSAVGFLWLTTIGPGVPFVELLGPFVLVGVGMGLFASPNRASIMNAVPPESRGVASGISTTLVNASTTFSLALAILVISSVMGRPQVEAIFLGTGVHGQYPPALIASFVDSIHRVFFVSTGLLLLALLPSALRGPIGPGGGGRPPGTAPGRPGARPSG</sequence>
<feature type="transmembrane region" description="Helical" evidence="7">
    <location>
        <begin position="6"/>
        <end position="25"/>
    </location>
</feature>
<dbReference type="InterPro" id="IPR011701">
    <property type="entry name" value="MFS"/>
</dbReference>
<evidence type="ECO:0000259" key="8">
    <source>
        <dbReference type="PROSITE" id="PS50850"/>
    </source>
</evidence>
<comment type="caution">
    <text evidence="9">The sequence shown here is derived from an EMBL/GenBank/DDBJ whole genome shotgun (WGS) entry which is preliminary data.</text>
</comment>
<feature type="transmembrane region" description="Helical" evidence="7">
    <location>
        <begin position="75"/>
        <end position="95"/>
    </location>
</feature>
<feature type="non-terminal residue" evidence="9">
    <location>
        <position position="1"/>
    </location>
</feature>
<dbReference type="EMBL" id="AUZZ01008761">
    <property type="protein sequence ID" value="EQD36443.1"/>
    <property type="molecule type" value="Genomic_DNA"/>
</dbReference>
<dbReference type="AlphaFoldDB" id="T0YTD2"/>
<dbReference type="SUPFAM" id="SSF103473">
    <property type="entry name" value="MFS general substrate transporter"/>
    <property type="match status" value="1"/>
</dbReference>
<dbReference type="PANTHER" id="PTHR42718">
    <property type="entry name" value="MAJOR FACILITATOR SUPERFAMILY MULTIDRUG TRANSPORTER MFSC"/>
    <property type="match status" value="1"/>
</dbReference>
<keyword evidence="4 7" id="KW-1133">Transmembrane helix</keyword>
<feature type="transmembrane region" description="Helical" evidence="7">
    <location>
        <begin position="107"/>
        <end position="126"/>
    </location>
</feature>
<feature type="domain" description="Major facilitator superfamily (MFS) profile" evidence="8">
    <location>
        <begin position="43"/>
        <end position="275"/>
    </location>
</feature>
<reference evidence="9" key="1">
    <citation type="submission" date="2013-08" db="EMBL/GenBank/DDBJ databases">
        <authorList>
            <person name="Mendez C."/>
            <person name="Richter M."/>
            <person name="Ferrer M."/>
            <person name="Sanchez J."/>
        </authorList>
    </citation>
    <scope>NUCLEOTIDE SEQUENCE</scope>
</reference>
<feature type="non-terminal residue" evidence="9">
    <location>
        <position position="275"/>
    </location>
</feature>
<feature type="compositionally biased region" description="Low complexity" evidence="6">
    <location>
        <begin position="265"/>
        <end position="275"/>
    </location>
</feature>
<dbReference type="GO" id="GO:0016020">
    <property type="term" value="C:membrane"/>
    <property type="evidence" value="ECO:0007669"/>
    <property type="project" value="UniProtKB-SubCell"/>
</dbReference>
<keyword evidence="3 7" id="KW-0812">Transmembrane</keyword>
<dbReference type="InterPro" id="IPR020846">
    <property type="entry name" value="MFS_dom"/>
</dbReference>
<proteinExistence type="predicted"/>
<dbReference type="Gene3D" id="1.20.1250.20">
    <property type="entry name" value="MFS general substrate transporter like domains"/>
    <property type="match status" value="1"/>
</dbReference>
<feature type="transmembrane region" description="Helical" evidence="7">
    <location>
        <begin position="220"/>
        <end position="245"/>
    </location>
</feature>
<keyword evidence="2" id="KW-0813">Transport</keyword>
<evidence type="ECO:0000256" key="6">
    <source>
        <dbReference type="SAM" id="MobiDB-lite"/>
    </source>
</evidence>
<feature type="transmembrane region" description="Helical" evidence="7">
    <location>
        <begin position="46"/>
        <end position="69"/>
    </location>
</feature>